<dbReference type="AlphaFoldDB" id="A0A3S0WWT4"/>
<dbReference type="OrthoDB" id="9811127at2"/>
<name>A0A3S0WWT4_9PROT</name>
<sequence>MEHSLGPDDPRVRARAYDLWEQAGRPDGRHLEHWQQAAREVAEEDSVNGPDAGLQVPDNASTRVLREAAEHLNGKTGGG</sequence>
<proteinExistence type="predicted"/>
<feature type="region of interest" description="Disordered" evidence="1">
    <location>
        <begin position="33"/>
        <end position="57"/>
    </location>
</feature>
<dbReference type="Pfam" id="PF11154">
    <property type="entry name" value="DUF2934"/>
    <property type="match status" value="1"/>
</dbReference>
<keyword evidence="3" id="KW-1185">Reference proteome</keyword>
<organism evidence="2 3">
    <name type="scientific">Azospirillum doebereinerae</name>
    <dbReference type="NCBI Taxonomy" id="92933"/>
    <lineage>
        <taxon>Bacteria</taxon>
        <taxon>Pseudomonadati</taxon>
        <taxon>Pseudomonadota</taxon>
        <taxon>Alphaproteobacteria</taxon>
        <taxon>Rhodospirillales</taxon>
        <taxon>Azospirillaceae</taxon>
        <taxon>Azospirillum</taxon>
    </lineage>
</organism>
<dbReference type="Proteomes" id="UP000280346">
    <property type="component" value="Unassembled WGS sequence"/>
</dbReference>
<evidence type="ECO:0000313" key="3">
    <source>
        <dbReference type="Proteomes" id="UP000280346"/>
    </source>
</evidence>
<protein>
    <submittedName>
        <fullName evidence="2">DUF2934 domain-containing protein</fullName>
    </submittedName>
</protein>
<gene>
    <name evidence="2" type="ORF">EJ913_07760</name>
</gene>
<dbReference type="EMBL" id="RZIJ01000004">
    <property type="protein sequence ID" value="RUQ74236.1"/>
    <property type="molecule type" value="Genomic_DNA"/>
</dbReference>
<dbReference type="InterPro" id="IPR021327">
    <property type="entry name" value="DUF2934"/>
</dbReference>
<accession>A0A3S0WWT4</accession>
<dbReference type="RefSeq" id="WP_126996442.1">
    <property type="nucleotide sequence ID" value="NZ_CP173190.1"/>
</dbReference>
<evidence type="ECO:0000256" key="1">
    <source>
        <dbReference type="SAM" id="MobiDB-lite"/>
    </source>
</evidence>
<reference evidence="2 3" key="1">
    <citation type="submission" date="2018-12" db="EMBL/GenBank/DDBJ databases">
        <authorList>
            <person name="Yang Y."/>
        </authorList>
    </citation>
    <scope>NUCLEOTIDE SEQUENCE [LARGE SCALE GENOMIC DNA]</scope>
    <source>
        <strain evidence="2 3">GSF71</strain>
    </source>
</reference>
<comment type="caution">
    <text evidence="2">The sequence shown here is derived from an EMBL/GenBank/DDBJ whole genome shotgun (WGS) entry which is preliminary data.</text>
</comment>
<evidence type="ECO:0000313" key="2">
    <source>
        <dbReference type="EMBL" id="RUQ74236.1"/>
    </source>
</evidence>